<dbReference type="EMBL" id="VITN01000009">
    <property type="protein sequence ID" value="TWB18658.1"/>
    <property type="molecule type" value="Genomic_DNA"/>
</dbReference>
<evidence type="ECO:0000256" key="1">
    <source>
        <dbReference type="SAM" id="Coils"/>
    </source>
</evidence>
<dbReference type="OrthoDB" id="7365019at2"/>
<feature type="region of interest" description="Disordered" evidence="2">
    <location>
        <begin position="1"/>
        <end position="25"/>
    </location>
</feature>
<feature type="coiled-coil region" evidence="1">
    <location>
        <begin position="50"/>
        <end position="77"/>
    </location>
</feature>
<gene>
    <name evidence="3" type="ORF">FBZ89_10937</name>
</gene>
<organism evidence="3 4">
    <name type="scientific">Nitrospirillum amazonense</name>
    <dbReference type="NCBI Taxonomy" id="28077"/>
    <lineage>
        <taxon>Bacteria</taxon>
        <taxon>Pseudomonadati</taxon>
        <taxon>Pseudomonadota</taxon>
        <taxon>Alphaproteobacteria</taxon>
        <taxon>Rhodospirillales</taxon>
        <taxon>Azospirillaceae</taxon>
        <taxon>Nitrospirillum</taxon>
    </lineage>
</organism>
<proteinExistence type="predicted"/>
<name>A0A560FAL1_9PROT</name>
<accession>A0A560FAL1</accession>
<sequence>MPDAEDMTPEDDSHRPAPPVNEDIVERLRRRAERARDRYPDHAGDPGTLVGGLIEDYEAAAQEIERLRAALKDIARRSLAGMRPEL</sequence>
<dbReference type="RefSeq" id="WP_145750853.1">
    <property type="nucleotide sequence ID" value="NZ_VITN01000009.1"/>
</dbReference>
<protein>
    <submittedName>
        <fullName evidence="3">Uncharacterized protein</fullName>
    </submittedName>
</protein>
<evidence type="ECO:0000313" key="4">
    <source>
        <dbReference type="Proteomes" id="UP000319859"/>
    </source>
</evidence>
<keyword evidence="1" id="KW-0175">Coiled coil</keyword>
<evidence type="ECO:0000256" key="2">
    <source>
        <dbReference type="SAM" id="MobiDB-lite"/>
    </source>
</evidence>
<dbReference type="AlphaFoldDB" id="A0A560FAL1"/>
<comment type="caution">
    <text evidence="3">The sequence shown here is derived from an EMBL/GenBank/DDBJ whole genome shotgun (WGS) entry which is preliminary data.</text>
</comment>
<reference evidence="3 4" key="1">
    <citation type="submission" date="2019-06" db="EMBL/GenBank/DDBJ databases">
        <title>Genomic Encyclopedia of Type Strains, Phase IV (KMG-V): Genome sequencing to study the core and pangenomes of soil and plant-associated prokaryotes.</title>
        <authorList>
            <person name="Whitman W."/>
        </authorList>
    </citation>
    <scope>NUCLEOTIDE SEQUENCE [LARGE SCALE GENOMIC DNA]</scope>
    <source>
        <strain evidence="3 4">BR 11880</strain>
    </source>
</reference>
<feature type="compositionally biased region" description="Acidic residues" evidence="2">
    <location>
        <begin position="1"/>
        <end position="10"/>
    </location>
</feature>
<dbReference type="Proteomes" id="UP000319859">
    <property type="component" value="Unassembled WGS sequence"/>
</dbReference>
<evidence type="ECO:0000313" key="3">
    <source>
        <dbReference type="EMBL" id="TWB18658.1"/>
    </source>
</evidence>